<organism evidence="2 3">
    <name type="scientific">Quercus suber</name>
    <name type="common">Cork oak</name>
    <dbReference type="NCBI Taxonomy" id="58331"/>
    <lineage>
        <taxon>Eukaryota</taxon>
        <taxon>Viridiplantae</taxon>
        <taxon>Streptophyta</taxon>
        <taxon>Embryophyta</taxon>
        <taxon>Tracheophyta</taxon>
        <taxon>Spermatophyta</taxon>
        <taxon>Magnoliopsida</taxon>
        <taxon>eudicotyledons</taxon>
        <taxon>Gunneridae</taxon>
        <taxon>Pentapetalae</taxon>
        <taxon>rosids</taxon>
        <taxon>fabids</taxon>
        <taxon>Fagales</taxon>
        <taxon>Fagaceae</taxon>
        <taxon>Quercus</taxon>
    </lineage>
</organism>
<reference evidence="2 3" key="1">
    <citation type="journal article" date="2018" name="Sci. Data">
        <title>The draft genome sequence of cork oak.</title>
        <authorList>
            <person name="Ramos A.M."/>
            <person name="Usie A."/>
            <person name="Barbosa P."/>
            <person name="Barros P.M."/>
            <person name="Capote T."/>
            <person name="Chaves I."/>
            <person name="Simoes F."/>
            <person name="Abreu I."/>
            <person name="Carrasquinho I."/>
            <person name="Faro C."/>
            <person name="Guimaraes J.B."/>
            <person name="Mendonca D."/>
            <person name="Nobrega F."/>
            <person name="Rodrigues L."/>
            <person name="Saibo N.J.M."/>
            <person name="Varela M.C."/>
            <person name="Egas C."/>
            <person name="Matos J."/>
            <person name="Miguel C.M."/>
            <person name="Oliveira M.M."/>
            <person name="Ricardo C.P."/>
            <person name="Goncalves S."/>
        </authorList>
    </citation>
    <scope>NUCLEOTIDE SEQUENCE [LARGE SCALE GENOMIC DNA]</scope>
    <source>
        <strain evidence="3">cv. HL8</strain>
    </source>
</reference>
<proteinExistence type="predicted"/>
<evidence type="ECO:0000313" key="3">
    <source>
        <dbReference type="Proteomes" id="UP000237347"/>
    </source>
</evidence>
<feature type="region of interest" description="Disordered" evidence="1">
    <location>
        <begin position="1"/>
        <end position="58"/>
    </location>
</feature>
<dbReference type="AlphaFoldDB" id="A0AAW0L6Q3"/>
<dbReference type="Proteomes" id="UP000237347">
    <property type="component" value="Unassembled WGS sequence"/>
</dbReference>
<protein>
    <submittedName>
        <fullName evidence="2">Uncharacterized protein</fullName>
    </submittedName>
</protein>
<evidence type="ECO:0000256" key="1">
    <source>
        <dbReference type="SAM" id="MobiDB-lite"/>
    </source>
</evidence>
<name>A0AAW0L6Q3_QUESU</name>
<accession>A0AAW0L6Q3</accession>
<keyword evidence="3" id="KW-1185">Reference proteome</keyword>
<evidence type="ECO:0000313" key="2">
    <source>
        <dbReference type="EMBL" id="KAK7846469.1"/>
    </source>
</evidence>
<comment type="caution">
    <text evidence="2">The sequence shown here is derived from an EMBL/GenBank/DDBJ whole genome shotgun (WGS) entry which is preliminary data.</text>
</comment>
<gene>
    <name evidence="2" type="ORF">CFP56_008005</name>
</gene>
<sequence length="71" mass="7834">MYMGKAPQSKASATDLHHNLLSPVVKESKTKSKRERKSSTAYKGGIKNGSNLYDHPLPSSYAASLVIHSWF</sequence>
<dbReference type="EMBL" id="PKMF04000155">
    <property type="protein sequence ID" value="KAK7846469.1"/>
    <property type="molecule type" value="Genomic_DNA"/>
</dbReference>